<name>A0AAU8MYF0_9GAMM</name>
<dbReference type="EMBL" id="CP159925">
    <property type="protein sequence ID" value="XCO76981.1"/>
    <property type="molecule type" value="Genomic_DNA"/>
</dbReference>
<feature type="signal peptide" evidence="1">
    <location>
        <begin position="1"/>
        <end position="26"/>
    </location>
</feature>
<gene>
    <name evidence="2" type="ORF">ABU614_09400</name>
</gene>
<dbReference type="RefSeq" id="WP_363800285.1">
    <property type="nucleotide sequence ID" value="NZ_CP159925.1"/>
</dbReference>
<sequence>MTHLTVCIASALAGLALASATQPAQATTPAGSWTLANPSTQVKDYFIRVDVDPGEQYPEHTDSASSVYFAQYIKFNNANGGYWGLQRADGKKLALVSLWEGTGAKGGRLPAVECYEFGACSSIKGQYTWKVGHQYRLRVEASPRYGGDWWQMTLYDLTLGTADVLGQISVPSSWGGLNKTNGMFLEYFYADPYQCYSLRHARATIAPVRGNWGQDTALADFNGNAYGSPHPCDASWLLPGMTHAGYGSASSARGDGTVDVVGNQYRGLYQWGQYEQKATKGMYFAADLSVDHPYMYQAKHNGAYGPLPPPGQSNADWQSIGKGYPVINDLYHRNQPLRNWSERNEAYVAVGDYFYYDNPYTGDLEYFTMVKKGAQYFPKDKTSNEFWTYKGRHYRQAETIPELVIHQWGENNRYGRVGWVFKSGDKYFRLKTASQYWYFPTTATDNDWWEFIGYHP</sequence>
<protein>
    <recommendedName>
        <fullName evidence="3">DUF3472 domain-containing protein</fullName>
    </recommendedName>
</protein>
<accession>A0AAU8MYF0</accession>
<proteinExistence type="predicted"/>
<evidence type="ECO:0008006" key="3">
    <source>
        <dbReference type="Google" id="ProtNLM"/>
    </source>
</evidence>
<dbReference type="AlphaFoldDB" id="A0AAU8MYF0"/>
<feature type="chain" id="PRO_5043482160" description="DUF3472 domain-containing protein" evidence="1">
    <location>
        <begin position="27"/>
        <end position="456"/>
    </location>
</feature>
<keyword evidence="1" id="KW-0732">Signal</keyword>
<evidence type="ECO:0000256" key="1">
    <source>
        <dbReference type="SAM" id="SignalP"/>
    </source>
</evidence>
<dbReference type="Gene3D" id="3.30.160.280">
    <property type="match status" value="2"/>
</dbReference>
<reference evidence="2" key="1">
    <citation type="submission" date="2024-06" db="EMBL/GenBank/DDBJ databases">
        <authorList>
            <person name="Li S."/>
        </authorList>
    </citation>
    <scope>NUCLEOTIDE SEQUENCE</scope>
    <source>
        <strain evidence="2">SR10</strain>
    </source>
</reference>
<organism evidence="2">
    <name type="scientific">Lysobacter firmicutimachus</name>
    <dbReference type="NCBI Taxonomy" id="1792846"/>
    <lineage>
        <taxon>Bacteria</taxon>
        <taxon>Pseudomonadati</taxon>
        <taxon>Pseudomonadota</taxon>
        <taxon>Gammaproteobacteria</taxon>
        <taxon>Lysobacterales</taxon>
        <taxon>Lysobacteraceae</taxon>
        <taxon>Lysobacter</taxon>
    </lineage>
</organism>
<evidence type="ECO:0000313" key="2">
    <source>
        <dbReference type="EMBL" id="XCO76981.1"/>
    </source>
</evidence>